<evidence type="ECO:0000313" key="2">
    <source>
        <dbReference type="Proteomes" id="UP001152888"/>
    </source>
</evidence>
<accession>A0A9P0PEB6</accession>
<dbReference type="EMBL" id="CAKOFQ010006849">
    <property type="protein sequence ID" value="CAH1976555.1"/>
    <property type="molecule type" value="Genomic_DNA"/>
</dbReference>
<dbReference type="Proteomes" id="UP001152888">
    <property type="component" value="Unassembled WGS sequence"/>
</dbReference>
<dbReference type="OrthoDB" id="6771795at2759"/>
<name>A0A9P0PEB6_ACAOB</name>
<comment type="caution">
    <text evidence="1">The sequence shown here is derived from an EMBL/GenBank/DDBJ whole genome shotgun (WGS) entry which is preliminary data.</text>
</comment>
<sequence length="102" mass="11888">MVLLLKCALGGSKHVEYIKLQFLTSGHSFLPNNSEFGDVECVLKRHTEMFSPEDYIQVMESCRKKRPIEVVSIEREDFVSTQKIEKEITNRKKVVKRKRSTN</sequence>
<proteinExistence type="predicted"/>
<protein>
    <submittedName>
        <fullName evidence="1">Uncharacterized protein</fullName>
    </submittedName>
</protein>
<organism evidence="1 2">
    <name type="scientific">Acanthoscelides obtectus</name>
    <name type="common">Bean weevil</name>
    <name type="synonym">Bruchus obtectus</name>
    <dbReference type="NCBI Taxonomy" id="200917"/>
    <lineage>
        <taxon>Eukaryota</taxon>
        <taxon>Metazoa</taxon>
        <taxon>Ecdysozoa</taxon>
        <taxon>Arthropoda</taxon>
        <taxon>Hexapoda</taxon>
        <taxon>Insecta</taxon>
        <taxon>Pterygota</taxon>
        <taxon>Neoptera</taxon>
        <taxon>Endopterygota</taxon>
        <taxon>Coleoptera</taxon>
        <taxon>Polyphaga</taxon>
        <taxon>Cucujiformia</taxon>
        <taxon>Chrysomeloidea</taxon>
        <taxon>Chrysomelidae</taxon>
        <taxon>Bruchinae</taxon>
        <taxon>Bruchini</taxon>
        <taxon>Acanthoscelides</taxon>
    </lineage>
</organism>
<keyword evidence="2" id="KW-1185">Reference proteome</keyword>
<reference evidence="1" key="1">
    <citation type="submission" date="2022-03" db="EMBL/GenBank/DDBJ databases">
        <authorList>
            <person name="Sayadi A."/>
        </authorList>
    </citation>
    <scope>NUCLEOTIDE SEQUENCE</scope>
</reference>
<evidence type="ECO:0000313" key="1">
    <source>
        <dbReference type="EMBL" id="CAH1976555.1"/>
    </source>
</evidence>
<gene>
    <name evidence="1" type="ORF">ACAOBT_LOCUS12182</name>
</gene>
<dbReference type="AlphaFoldDB" id="A0A9P0PEB6"/>